<dbReference type="AlphaFoldDB" id="A0A0B6YYJ9"/>
<protein>
    <submittedName>
        <fullName evidence="2">Uncharacterized protein</fullName>
    </submittedName>
</protein>
<evidence type="ECO:0000256" key="1">
    <source>
        <dbReference type="SAM" id="MobiDB-lite"/>
    </source>
</evidence>
<name>A0A0B6YYJ9_9EUPU</name>
<dbReference type="EMBL" id="HACG01014342">
    <property type="protein sequence ID" value="CEK61207.1"/>
    <property type="molecule type" value="Transcribed_RNA"/>
</dbReference>
<sequence>KRVMKENNLNYPRNLPPRLQRKQQSGLATQERPALLPNPNPVMPQSHFSDVNTIYTIEKNNWVPPEDGPLYLQT</sequence>
<accession>A0A0B6YYJ9</accession>
<gene>
    <name evidence="2" type="primary">ORF41607</name>
</gene>
<feature type="region of interest" description="Disordered" evidence="1">
    <location>
        <begin position="1"/>
        <end position="46"/>
    </location>
</feature>
<organism evidence="2">
    <name type="scientific">Arion vulgaris</name>
    <dbReference type="NCBI Taxonomy" id="1028688"/>
    <lineage>
        <taxon>Eukaryota</taxon>
        <taxon>Metazoa</taxon>
        <taxon>Spiralia</taxon>
        <taxon>Lophotrochozoa</taxon>
        <taxon>Mollusca</taxon>
        <taxon>Gastropoda</taxon>
        <taxon>Heterobranchia</taxon>
        <taxon>Euthyneura</taxon>
        <taxon>Panpulmonata</taxon>
        <taxon>Eupulmonata</taxon>
        <taxon>Stylommatophora</taxon>
        <taxon>Helicina</taxon>
        <taxon>Arionoidea</taxon>
        <taxon>Arionidae</taxon>
        <taxon>Arion</taxon>
    </lineage>
</organism>
<feature type="non-terminal residue" evidence="2">
    <location>
        <position position="1"/>
    </location>
</feature>
<feature type="non-terminal residue" evidence="2">
    <location>
        <position position="74"/>
    </location>
</feature>
<proteinExistence type="predicted"/>
<reference evidence="2" key="1">
    <citation type="submission" date="2014-12" db="EMBL/GenBank/DDBJ databases">
        <title>Insight into the proteome of Arion vulgaris.</title>
        <authorList>
            <person name="Aradska J."/>
            <person name="Bulat T."/>
            <person name="Smidak R."/>
            <person name="Sarate P."/>
            <person name="Gangsoo J."/>
            <person name="Sialana F."/>
            <person name="Bilban M."/>
            <person name="Lubec G."/>
        </authorList>
    </citation>
    <scope>NUCLEOTIDE SEQUENCE</scope>
    <source>
        <tissue evidence="2">Skin</tissue>
    </source>
</reference>
<feature type="compositionally biased region" description="Low complexity" evidence="1">
    <location>
        <begin position="7"/>
        <end position="18"/>
    </location>
</feature>
<evidence type="ECO:0000313" key="2">
    <source>
        <dbReference type="EMBL" id="CEK61207.1"/>
    </source>
</evidence>